<feature type="transmembrane region" description="Helical" evidence="8">
    <location>
        <begin position="304"/>
        <end position="325"/>
    </location>
</feature>
<keyword evidence="4" id="KW-1003">Cell membrane</keyword>
<dbReference type="InterPro" id="IPR004752">
    <property type="entry name" value="AmpG_permease/AT-1"/>
</dbReference>
<evidence type="ECO:0000313" key="10">
    <source>
        <dbReference type="EMBL" id="KJV76428.1"/>
    </source>
</evidence>
<dbReference type="Pfam" id="PF07690">
    <property type="entry name" value="MFS_1"/>
    <property type="match status" value="2"/>
</dbReference>
<dbReference type="InterPro" id="IPR011701">
    <property type="entry name" value="MFS"/>
</dbReference>
<evidence type="ECO:0000259" key="9">
    <source>
        <dbReference type="PROSITE" id="PS50850"/>
    </source>
</evidence>
<comment type="caution">
    <text evidence="10">The sequence shown here is derived from an EMBL/GenBank/DDBJ whole genome shotgun (WGS) entry which is preliminary data.</text>
</comment>
<reference evidence="10 11" key="1">
    <citation type="submission" date="2015-01" db="EMBL/GenBank/DDBJ databases">
        <title>Genome Sequencing of Rickettsiales.</title>
        <authorList>
            <person name="Daugherty S.C."/>
            <person name="Su Q."/>
            <person name="Abolude K."/>
            <person name="Beier-Sexton M."/>
            <person name="Carlyon J.A."/>
            <person name="Carter R."/>
            <person name="Day N.P."/>
            <person name="Dumler S.J."/>
            <person name="Dyachenko V."/>
            <person name="Godinez A."/>
            <person name="Kurtti T.J."/>
            <person name="Lichay M."/>
            <person name="Mullins K.E."/>
            <person name="Ott S."/>
            <person name="Pappas-Brown V."/>
            <person name="Paris D.H."/>
            <person name="Patel P."/>
            <person name="Richards A.L."/>
            <person name="Sadzewicz L."/>
            <person name="Sears K."/>
            <person name="Seidman D."/>
            <person name="Sengamalay N."/>
            <person name="Stenos J."/>
            <person name="Tallon L.J."/>
            <person name="Vincent G."/>
            <person name="Fraser C.M."/>
            <person name="Munderloh U."/>
            <person name="Dunning-Hotopp J.C."/>
        </authorList>
    </citation>
    <scope>NUCLEOTIDE SEQUENCE [LARGE SCALE GENOMIC DNA]</scope>
    <source>
        <strain evidence="10 11">TA716</strain>
    </source>
</reference>
<dbReference type="Gene3D" id="1.20.1250.20">
    <property type="entry name" value="MFS general substrate transporter like domains"/>
    <property type="match status" value="2"/>
</dbReference>
<evidence type="ECO:0000313" key="11">
    <source>
        <dbReference type="Proteomes" id="UP000033671"/>
    </source>
</evidence>
<comment type="subcellular location">
    <subcellularLocation>
        <location evidence="1">Cell inner membrane</location>
        <topology evidence="1">Multi-pass membrane protein</topology>
    </subcellularLocation>
</comment>
<dbReference type="PATRIC" id="fig|1359175.3.peg.1449"/>
<feature type="transmembrane region" description="Helical" evidence="8">
    <location>
        <begin position="12"/>
        <end position="31"/>
    </location>
</feature>
<keyword evidence="3" id="KW-0813">Transport</keyword>
<evidence type="ECO:0000256" key="5">
    <source>
        <dbReference type="ARBA" id="ARBA00022692"/>
    </source>
</evidence>
<keyword evidence="7 8" id="KW-0472">Membrane</keyword>
<dbReference type="PROSITE" id="PS50850">
    <property type="entry name" value="MFS"/>
    <property type="match status" value="1"/>
</dbReference>
<evidence type="ECO:0000256" key="4">
    <source>
        <dbReference type="ARBA" id="ARBA00022519"/>
    </source>
</evidence>
<feature type="transmembrane region" description="Helical" evidence="8">
    <location>
        <begin position="143"/>
        <end position="168"/>
    </location>
</feature>
<evidence type="ECO:0000256" key="8">
    <source>
        <dbReference type="SAM" id="Phobius"/>
    </source>
</evidence>
<evidence type="ECO:0000256" key="3">
    <source>
        <dbReference type="ARBA" id="ARBA00022448"/>
    </source>
</evidence>
<feature type="transmembrane region" description="Helical" evidence="8">
    <location>
        <begin position="81"/>
        <end position="101"/>
    </location>
</feature>
<feature type="transmembrane region" description="Helical" evidence="8">
    <location>
        <begin position="107"/>
        <end position="131"/>
    </location>
</feature>
<feature type="transmembrane region" description="Helical" evidence="8">
    <location>
        <begin position="367"/>
        <end position="388"/>
    </location>
</feature>
<dbReference type="InterPro" id="IPR020846">
    <property type="entry name" value="MFS_dom"/>
</dbReference>
<feature type="transmembrane region" description="Helical" evidence="8">
    <location>
        <begin position="394"/>
        <end position="415"/>
    </location>
</feature>
<feature type="transmembrane region" description="Helical" evidence="8">
    <location>
        <begin position="174"/>
        <end position="194"/>
    </location>
</feature>
<gene>
    <name evidence="10" type="ORF">OTSTA716_0786</name>
</gene>
<evidence type="ECO:0000256" key="2">
    <source>
        <dbReference type="ARBA" id="ARBA00008335"/>
    </source>
</evidence>
<keyword evidence="4" id="KW-0997">Cell inner membrane</keyword>
<dbReference type="InterPro" id="IPR036259">
    <property type="entry name" value="MFS_trans_sf"/>
</dbReference>
<dbReference type="AlphaFoldDB" id="A0A0F3P803"/>
<evidence type="ECO:0000256" key="7">
    <source>
        <dbReference type="ARBA" id="ARBA00023136"/>
    </source>
</evidence>
<dbReference type="GO" id="GO:0022857">
    <property type="term" value="F:transmembrane transporter activity"/>
    <property type="evidence" value="ECO:0007669"/>
    <property type="project" value="InterPro"/>
</dbReference>
<dbReference type="EMBL" id="LAOA01000021">
    <property type="protein sequence ID" value="KJV76428.1"/>
    <property type="molecule type" value="Genomic_DNA"/>
</dbReference>
<feature type="transmembrane region" description="Helical" evidence="8">
    <location>
        <begin position="273"/>
        <end position="292"/>
    </location>
</feature>
<dbReference type="PANTHER" id="PTHR12778">
    <property type="entry name" value="SOLUTE CARRIER FAMILY 33 ACETYL-COA TRANSPORTER -RELATED"/>
    <property type="match status" value="1"/>
</dbReference>
<keyword evidence="5 8" id="KW-0812">Transmembrane</keyword>
<sequence>MGVITKKNPQLQIWLLGFISGFTLLINSNTLNFWLTSEGISKSNIGLFSIIFLPYSINFLWAPLLDSKKIICLSSLLGHRISWLVIIQLLLAISIFIMSHLSPATELYMISIVAFIISVLSSTQNVVLGAIRSSIVQSNKQGLFSGVYIFGYRVAMIISGSGAMYYSTVISWKSIYQIFSLIIILFSIILIVFAKEFNNTDSNNLQIKNTQLEINKSSMSLAFFFTELTKHIGSFRTVLVLLVFLIVCRIPDNFIWTMLNSFFLEIGFTTKEIAFAGKFLGTISAICGGLIASRIMHKITILDGLIYFGFLHAISHSCFIILDVFGKNLSILVIVNIFESLTGGMVMSSYIALISSLCKGYYRSTQYSFLSSMMGISRIFPVIAGYIIEAIGWRWFFVIVTINAILAVILAKLLAKILKT</sequence>
<dbReference type="GO" id="GO:0005886">
    <property type="term" value="C:plasma membrane"/>
    <property type="evidence" value="ECO:0007669"/>
    <property type="project" value="UniProtKB-SubCell"/>
</dbReference>
<comment type="similarity">
    <text evidence="2">Belongs to the major facilitator superfamily.</text>
</comment>
<feature type="transmembrane region" description="Helical" evidence="8">
    <location>
        <begin position="238"/>
        <end position="258"/>
    </location>
</feature>
<proteinExistence type="inferred from homology"/>
<accession>A0A0F3P803</accession>
<dbReference type="RefSeq" id="WP_045916938.1">
    <property type="nucleotide sequence ID" value="NZ_LAOA01000021.1"/>
</dbReference>
<dbReference type="PANTHER" id="PTHR12778:SF10">
    <property type="entry name" value="MAJOR FACILITATOR SUPERFAMILY DOMAIN-CONTAINING PROTEIN 3"/>
    <property type="match status" value="1"/>
</dbReference>
<evidence type="ECO:0000256" key="1">
    <source>
        <dbReference type="ARBA" id="ARBA00004429"/>
    </source>
</evidence>
<organism evidence="10 11">
    <name type="scientific">Orientia tsutsugamushi str. TA716</name>
    <dbReference type="NCBI Taxonomy" id="1359175"/>
    <lineage>
        <taxon>Bacteria</taxon>
        <taxon>Pseudomonadati</taxon>
        <taxon>Pseudomonadota</taxon>
        <taxon>Alphaproteobacteria</taxon>
        <taxon>Rickettsiales</taxon>
        <taxon>Rickettsiaceae</taxon>
        <taxon>Rickettsieae</taxon>
        <taxon>Orientia</taxon>
    </lineage>
</organism>
<name>A0A0F3P803_ORITS</name>
<feature type="domain" description="Major facilitator superfamily (MFS) profile" evidence="9">
    <location>
        <begin position="222"/>
        <end position="420"/>
    </location>
</feature>
<protein>
    <submittedName>
        <fullName evidence="10">Major Facilitator Superfamily protein</fullName>
    </submittedName>
</protein>
<dbReference type="SUPFAM" id="SSF103473">
    <property type="entry name" value="MFS general substrate transporter"/>
    <property type="match status" value="1"/>
</dbReference>
<keyword evidence="6 8" id="KW-1133">Transmembrane helix</keyword>
<feature type="transmembrane region" description="Helical" evidence="8">
    <location>
        <begin position="43"/>
        <end position="61"/>
    </location>
</feature>
<dbReference type="Proteomes" id="UP000033671">
    <property type="component" value="Unassembled WGS sequence"/>
</dbReference>
<feature type="transmembrane region" description="Helical" evidence="8">
    <location>
        <begin position="331"/>
        <end position="355"/>
    </location>
</feature>
<evidence type="ECO:0000256" key="6">
    <source>
        <dbReference type="ARBA" id="ARBA00022989"/>
    </source>
</evidence>